<accession>G9YHD2</accession>
<keyword evidence="4 10" id="KW-0547">Nucleotide-binding</keyword>
<evidence type="ECO:0000256" key="6">
    <source>
        <dbReference type="ARBA" id="ARBA00022840"/>
    </source>
</evidence>
<keyword evidence="5 10" id="KW-0862">Zinc</keyword>
<dbReference type="AlphaFoldDB" id="G9YHD2"/>
<dbReference type="SUPFAM" id="SSF52402">
    <property type="entry name" value="Adenine nucleotide alpha hydrolases-like"/>
    <property type="match status" value="1"/>
</dbReference>
<feature type="binding site" evidence="10">
    <location>
        <position position="200"/>
    </location>
    <ligand>
        <name>Zn(2+)</name>
        <dbReference type="ChEBI" id="CHEBI:29105"/>
    </ligand>
</feature>
<evidence type="ECO:0000256" key="2">
    <source>
        <dbReference type="ARBA" id="ARBA00022598"/>
    </source>
</evidence>
<dbReference type="eggNOG" id="COG0603">
    <property type="taxonomic scope" value="Bacteria"/>
</dbReference>
<dbReference type="GO" id="GO:0008616">
    <property type="term" value="P:tRNA queuosine(34) biosynthetic process"/>
    <property type="evidence" value="ECO:0007669"/>
    <property type="project" value="UniProtKB-UniRule"/>
</dbReference>
<evidence type="ECO:0000256" key="9">
    <source>
        <dbReference type="ARBA" id="ARBA00047890"/>
    </source>
</evidence>
<dbReference type="GO" id="GO:0005524">
    <property type="term" value="F:ATP binding"/>
    <property type="evidence" value="ECO:0007669"/>
    <property type="project" value="UniProtKB-UniRule"/>
</dbReference>
<evidence type="ECO:0000256" key="8">
    <source>
        <dbReference type="ARBA" id="ARBA00039149"/>
    </source>
</evidence>
<keyword evidence="12" id="KW-1185">Reference proteome</keyword>
<dbReference type="EMBL" id="AGCJ01000040">
    <property type="protein sequence ID" value="EHM41039.1"/>
    <property type="molecule type" value="Genomic_DNA"/>
</dbReference>
<comment type="cofactor">
    <cofactor evidence="10">
        <name>Zn(2+)</name>
        <dbReference type="ChEBI" id="CHEBI:29105"/>
    </cofactor>
    <text evidence="10">Binds 1 zinc ion per subunit.</text>
</comment>
<feature type="binding site" evidence="10">
    <location>
        <position position="214"/>
    </location>
    <ligand>
        <name>Zn(2+)</name>
        <dbReference type="ChEBI" id="CHEBI:29105"/>
    </ligand>
</feature>
<keyword evidence="2 10" id="KW-0436">Ligase</keyword>
<evidence type="ECO:0000256" key="1">
    <source>
        <dbReference type="ARBA" id="ARBA00005061"/>
    </source>
</evidence>
<comment type="function">
    <text evidence="10">Catalyzes the ATP-dependent conversion of 7-carboxy-7-deazaguanine (CDG) to 7-cyano-7-deazaguanine (preQ(0)).</text>
</comment>
<proteinExistence type="inferred from homology"/>
<feature type="binding site" evidence="10">
    <location>
        <position position="208"/>
    </location>
    <ligand>
        <name>Zn(2+)</name>
        <dbReference type="ChEBI" id="CHEBI:29105"/>
    </ligand>
</feature>
<dbReference type="PANTHER" id="PTHR42914">
    <property type="entry name" value="7-CYANO-7-DEAZAGUANINE SYNTHASE"/>
    <property type="match status" value="1"/>
</dbReference>
<organism evidence="11 12">
    <name type="scientific">Anaeroglobus geminatus F0357</name>
    <dbReference type="NCBI Taxonomy" id="861450"/>
    <lineage>
        <taxon>Bacteria</taxon>
        <taxon>Bacillati</taxon>
        <taxon>Bacillota</taxon>
        <taxon>Negativicutes</taxon>
        <taxon>Veillonellales</taxon>
        <taxon>Veillonellaceae</taxon>
        <taxon>Anaeroglobus</taxon>
    </lineage>
</organism>
<keyword evidence="6 10" id="KW-0067">ATP-binding</keyword>
<comment type="similarity">
    <text evidence="7 10">Belongs to the QueC family.</text>
</comment>
<dbReference type="PATRIC" id="fig|861450.3.peg.990"/>
<comment type="pathway">
    <text evidence="1 10">Purine metabolism; 7-cyano-7-deazaguanine biosynthesis.</text>
</comment>
<evidence type="ECO:0000313" key="12">
    <source>
        <dbReference type="Proteomes" id="UP000005481"/>
    </source>
</evidence>
<dbReference type="GO" id="GO:0008270">
    <property type="term" value="F:zinc ion binding"/>
    <property type="evidence" value="ECO:0007669"/>
    <property type="project" value="UniProtKB-UniRule"/>
</dbReference>
<protein>
    <recommendedName>
        <fullName evidence="8 10">7-cyano-7-deazaguanine synthase</fullName>
        <ecNumber evidence="8 10">6.3.4.20</ecNumber>
    </recommendedName>
    <alternativeName>
        <fullName evidence="10">7-cyano-7-carbaguanine synthase</fullName>
    </alternativeName>
    <alternativeName>
        <fullName evidence="10">PreQ(0) synthase</fullName>
    </alternativeName>
    <alternativeName>
        <fullName evidence="10">Queuosine biosynthesis protein QueC</fullName>
    </alternativeName>
</protein>
<evidence type="ECO:0000256" key="4">
    <source>
        <dbReference type="ARBA" id="ARBA00022741"/>
    </source>
</evidence>
<dbReference type="Proteomes" id="UP000005481">
    <property type="component" value="Unassembled WGS sequence"/>
</dbReference>
<dbReference type="HOGENOM" id="CLU_081854_1_0_9"/>
<dbReference type="PIRSF" id="PIRSF006293">
    <property type="entry name" value="ExsB"/>
    <property type="match status" value="1"/>
</dbReference>
<dbReference type="STRING" id="861450.HMPREF0080_01059"/>
<dbReference type="InterPro" id="IPR018317">
    <property type="entry name" value="QueC"/>
</dbReference>
<reference evidence="11 12" key="1">
    <citation type="submission" date="2011-08" db="EMBL/GenBank/DDBJ databases">
        <authorList>
            <person name="Weinstock G."/>
            <person name="Sodergren E."/>
            <person name="Clifton S."/>
            <person name="Fulton L."/>
            <person name="Fulton B."/>
            <person name="Courtney L."/>
            <person name="Fronick C."/>
            <person name="Harrison M."/>
            <person name="Strong C."/>
            <person name="Farmer C."/>
            <person name="Delahaunty K."/>
            <person name="Markovic C."/>
            <person name="Hall O."/>
            <person name="Minx P."/>
            <person name="Tomlinson C."/>
            <person name="Mitreva M."/>
            <person name="Hou S."/>
            <person name="Chen J."/>
            <person name="Wollam A."/>
            <person name="Pepin K.H."/>
            <person name="Johnson M."/>
            <person name="Bhonagiri V."/>
            <person name="Zhang X."/>
            <person name="Suruliraj S."/>
            <person name="Warren W."/>
            <person name="Chinwalla A."/>
            <person name="Mardis E.R."/>
            <person name="Wilson R.K."/>
        </authorList>
    </citation>
    <scope>NUCLEOTIDE SEQUENCE [LARGE SCALE GENOMIC DNA]</scope>
    <source>
        <strain evidence="11 12">F0357</strain>
    </source>
</reference>
<comment type="caution">
    <text evidence="11">The sequence shown here is derived from an EMBL/GenBank/DDBJ whole genome shotgun (WGS) entry which is preliminary data.</text>
</comment>
<dbReference type="EC" id="6.3.4.20" evidence="8 10"/>
<dbReference type="Gene3D" id="3.40.50.620">
    <property type="entry name" value="HUPs"/>
    <property type="match status" value="1"/>
</dbReference>
<dbReference type="CDD" id="cd01995">
    <property type="entry name" value="QueC-like"/>
    <property type="match status" value="1"/>
</dbReference>
<dbReference type="GO" id="GO:0016879">
    <property type="term" value="F:ligase activity, forming carbon-nitrogen bonds"/>
    <property type="evidence" value="ECO:0007669"/>
    <property type="project" value="UniProtKB-UniRule"/>
</dbReference>
<evidence type="ECO:0000256" key="5">
    <source>
        <dbReference type="ARBA" id="ARBA00022833"/>
    </source>
</evidence>
<comment type="subunit">
    <text evidence="10">Homodimer.</text>
</comment>
<dbReference type="UniPathway" id="UPA00391"/>
<gene>
    <name evidence="10" type="primary">queC</name>
    <name evidence="11" type="ORF">HMPREF0080_01059</name>
</gene>
<dbReference type="NCBIfam" id="TIGR00364">
    <property type="entry name" value="7-cyano-7-deazaguanine synthase QueC"/>
    <property type="match status" value="1"/>
</dbReference>
<evidence type="ECO:0000313" key="11">
    <source>
        <dbReference type="EMBL" id="EHM41039.1"/>
    </source>
</evidence>
<comment type="catalytic activity">
    <reaction evidence="9 10">
        <text>7-carboxy-7-carbaguanine + NH4(+) + 2 ATP = 7-cyano-7-carbaguanine + 2 AMP + 2 diphosphate + 2 H(+)</text>
        <dbReference type="Rhea" id="RHEA:27982"/>
        <dbReference type="ChEBI" id="CHEBI:15378"/>
        <dbReference type="ChEBI" id="CHEBI:28938"/>
        <dbReference type="ChEBI" id="CHEBI:30616"/>
        <dbReference type="ChEBI" id="CHEBI:33019"/>
        <dbReference type="ChEBI" id="CHEBI:45075"/>
        <dbReference type="ChEBI" id="CHEBI:61036"/>
        <dbReference type="ChEBI" id="CHEBI:456215"/>
        <dbReference type="EC" id="6.3.4.20"/>
    </reaction>
</comment>
<keyword evidence="10" id="KW-0671">Queuosine biosynthesis</keyword>
<keyword evidence="3 10" id="KW-0479">Metal-binding</keyword>
<dbReference type="PANTHER" id="PTHR42914:SF1">
    <property type="entry name" value="7-CYANO-7-DEAZAGUANINE SYNTHASE"/>
    <property type="match status" value="1"/>
</dbReference>
<dbReference type="Pfam" id="PF06508">
    <property type="entry name" value="QueC"/>
    <property type="match status" value="1"/>
</dbReference>
<dbReference type="InterPro" id="IPR014729">
    <property type="entry name" value="Rossmann-like_a/b/a_fold"/>
</dbReference>
<name>G9YHD2_9FIRM</name>
<feature type="binding site" evidence="10">
    <location>
        <position position="211"/>
    </location>
    <ligand>
        <name>Zn(2+)</name>
        <dbReference type="ChEBI" id="CHEBI:29105"/>
    </ligand>
</feature>
<feature type="binding site" evidence="10">
    <location>
        <begin position="12"/>
        <end position="22"/>
    </location>
    <ligand>
        <name>ATP</name>
        <dbReference type="ChEBI" id="CHEBI:30616"/>
    </ligand>
</feature>
<dbReference type="HAMAP" id="MF_01633">
    <property type="entry name" value="QueC"/>
    <property type="match status" value="1"/>
</dbReference>
<evidence type="ECO:0000256" key="7">
    <source>
        <dbReference type="ARBA" id="ARBA00037993"/>
    </source>
</evidence>
<evidence type="ECO:0000256" key="3">
    <source>
        <dbReference type="ARBA" id="ARBA00022723"/>
    </source>
</evidence>
<evidence type="ECO:0000256" key="10">
    <source>
        <dbReference type="HAMAP-Rule" id="MF_01633"/>
    </source>
</evidence>
<sequence>MRSDTVKAAVLASGGVDSTTALAQAVERYGAAKVTAVSVLYGQKHIKELEAAEKIASYYGVEHISVDAAPLFQYSRASLLQGSPEPVPKECYADQLKKTQGKAPFSTCVPFRNGIFLAAAAGIALSLGSEAVIYGAHADDAAGAAYPDCSPAFFEAMAAAVWEGSGRQIRLEAPFLAMNKAAVVEIGLRLRVPYELTWSCYEGGAEPCGQCGTCRDRAAAFAANRVSDPAR</sequence>